<comment type="subunit">
    <text evidence="9">Part of a complex composed of FtsB, FtsL and FtsQ.</text>
</comment>
<keyword evidence="3 9" id="KW-0997">Cell inner membrane</keyword>
<evidence type="ECO:0000256" key="6">
    <source>
        <dbReference type="ARBA" id="ARBA00022989"/>
    </source>
</evidence>
<dbReference type="PANTHER" id="PTHR35851">
    <property type="entry name" value="CELL DIVISION PROTEIN FTSQ"/>
    <property type="match status" value="1"/>
</dbReference>
<proteinExistence type="inferred from homology"/>
<evidence type="ECO:0000259" key="10">
    <source>
        <dbReference type="PROSITE" id="PS51779"/>
    </source>
</evidence>
<keyword evidence="2 9" id="KW-1003">Cell membrane</keyword>
<dbReference type="InterPro" id="IPR026579">
    <property type="entry name" value="FtsQ"/>
</dbReference>
<comment type="subcellular location">
    <subcellularLocation>
        <location evidence="9">Cell inner membrane</location>
        <topology evidence="9">Single-pass type II membrane protein</topology>
    </subcellularLocation>
    <subcellularLocation>
        <location evidence="1">Membrane</location>
    </subcellularLocation>
    <text evidence="9">Localizes to the division septum.</text>
</comment>
<organism evidence="11 12">
    <name type="scientific">Wenzhouxiangella limi</name>
    <dbReference type="NCBI Taxonomy" id="2707351"/>
    <lineage>
        <taxon>Bacteria</taxon>
        <taxon>Pseudomonadati</taxon>
        <taxon>Pseudomonadota</taxon>
        <taxon>Gammaproteobacteria</taxon>
        <taxon>Chromatiales</taxon>
        <taxon>Wenzhouxiangellaceae</taxon>
        <taxon>Wenzhouxiangella</taxon>
    </lineage>
</organism>
<evidence type="ECO:0000256" key="7">
    <source>
        <dbReference type="ARBA" id="ARBA00023136"/>
    </source>
</evidence>
<sequence>MNKTPLLAGLVVVGIVLVAGLWLRAGLIGAERWPVRWLDVEGELHRTSAGQIRSAAVGPASTGFFATDLDAVRGAVEALPWVAAATVGRHWPDALHIRVVEHRPVARWNEDRLLSDQGKVFEVSGSSSMQGMASLEGPEARREEVLENWRLMRRRLAAVGQDINHVRLDERGAWTVRLDSGQILALGRESVHERLERYVLVHDELRARGRPIARVDLRYTNGLSVRWADEAGPEVAQRG</sequence>
<dbReference type="PROSITE" id="PS51779">
    <property type="entry name" value="POTRA"/>
    <property type="match status" value="1"/>
</dbReference>
<dbReference type="InterPro" id="IPR005548">
    <property type="entry name" value="Cell_div_FtsQ/DivIB_C"/>
</dbReference>
<feature type="transmembrane region" description="Helical" evidence="9">
    <location>
        <begin position="6"/>
        <end position="27"/>
    </location>
</feature>
<dbReference type="Proteomes" id="UP000484885">
    <property type="component" value="Unassembled WGS sequence"/>
</dbReference>
<dbReference type="EMBL" id="JAAGSC010000043">
    <property type="protein sequence ID" value="NDY96675.1"/>
    <property type="molecule type" value="Genomic_DNA"/>
</dbReference>
<dbReference type="Gene3D" id="3.10.20.310">
    <property type="entry name" value="membrane protein fhac"/>
    <property type="match status" value="1"/>
</dbReference>
<dbReference type="AlphaFoldDB" id="A0A845V9T3"/>
<comment type="caution">
    <text evidence="11">The sequence shown here is derived from an EMBL/GenBank/DDBJ whole genome shotgun (WGS) entry which is preliminary data.</text>
</comment>
<evidence type="ECO:0000256" key="5">
    <source>
        <dbReference type="ARBA" id="ARBA00022692"/>
    </source>
</evidence>
<evidence type="ECO:0000256" key="3">
    <source>
        <dbReference type="ARBA" id="ARBA00022519"/>
    </source>
</evidence>
<reference evidence="11 12" key="1">
    <citation type="submission" date="2020-02" db="EMBL/GenBank/DDBJ databases">
        <authorList>
            <person name="Zhang X.-Y."/>
        </authorList>
    </citation>
    <scope>NUCLEOTIDE SEQUENCE [LARGE SCALE GENOMIC DNA]</scope>
    <source>
        <strain evidence="11 12">C33</strain>
    </source>
</reference>
<evidence type="ECO:0000256" key="8">
    <source>
        <dbReference type="ARBA" id="ARBA00023306"/>
    </source>
</evidence>
<keyword evidence="12" id="KW-1185">Reference proteome</keyword>
<accession>A0A845V9T3</accession>
<keyword evidence="6 9" id="KW-1133">Transmembrane helix</keyword>
<dbReference type="GO" id="GO:0043093">
    <property type="term" value="P:FtsZ-dependent cytokinesis"/>
    <property type="evidence" value="ECO:0007669"/>
    <property type="project" value="UniProtKB-UniRule"/>
</dbReference>
<evidence type="ECO:0000256" key="2">
    <source>
        <dbReference type="ARBA" id="ARBA00022475"/>
    </source>
</evidence>
<evidence type="ECO:0000313" key="12">
    <source>
        <dbReference type="Proteomes" id="UP000484885"/>
    </source>
</evidence>
<keyword evidence="5 9" id="KW-0812">Transmembrane</keyword>
<dbReference type="HAMAP" id="MF_00911">
    <property type="entry name" value="FtsQ_subfam"/>
    <property type="match status" value="1"/>
</dbReference>
<dbReference type="Gene3D" id="3.40.50.11690">
    <property type="entry name" value="Cell division protein FtsQ/DivIB"/>
    <property type="match status" value="1"/>
</dbReference>
<keyword evidence="8 9" id="KW-0131">Cell cycle</keyword>
<evidence type="ECO:0000256" key="1">
    <source>
        <dbReference type="ARBA" id="ARBA00004370"/>
    </source>
</evidence>
<dbReference type="InterPro" id="IPR034746">
    <property type="entry name" value="POTRA"/>
</dbReference>
<comment type="function">
    <text evidence="9">Essential cell division protein. May link together the upstream cell division proteins, which are predominantly cytoplasmic, with the downstream cell division proteins, which are predominantly periplasmic. May control correct divisome assembly.</text>
</comment>
<dbReference type="Pfam" id="PF03799">
    <property type="entry name" value="FtsQ_DivIB_C"/>
    <property type="match status" value="1"/>
</dbReference>
<comment type="similarity">
    <text evidence="9">Belongs to the FtsQ/DivIB family. FtsQ subfamily.</text>
</comment>
<dbReference type="InterPro" id="IPR045335">
    <property type="entry name" value="FtsQ_C_sf"/>
</dbReference>
<feature type="domain" description="POTRA" evidence="10">
    <location>
        <begin position="33"/>
        <end position="102"/>
    </location>
</feature>
<dbReference type="RefSeq" id="WP_164212055.1">
    <property type="nucleotide sequence ID" value="NZ_JAAGSC010000043.1"/>
</dbReference>
<evidence type="ECO:0000313" key="11">
    <source>
        <dbReference type="EMBL" id="NDY96675.1"/>
    </source>
</evidence>
<keyword evidence="7 9" id="KW-0472">Membrane</keyword>
<name>A0A845V9T3_9GAMM</name>
<dbReference type="GO" id="GO:0032153">
    <property type="term" value="C:cell division site"/>
    <property type="evidence" value="ECO:0007669"/>
    <property type="project" value="UniProtKB-UniRule"/>
</dbReference>
<evidence type="ECO:0000256" key="9">
    <source>
        <dbReference type="HAMAP-Rule" id="MF_00911"/>
    </source>
</evidence>
<dbReference type="InterPro" id="IPR013685">
    <property type="entry name" value="POTRA_FtsQ_type"/>
</dbReference>
<protein>
    <recommendedName>
        <fullName evidence="9">Cell division protein FtsQ</fullName>
    </recommendedName>
</protein>
<gene>
    <name evidence="9" type="primary">ftsQ</name>
    <name evidence="11" type="ORF">G3I74_13145</name>
</gene>
<dbReference type="GO" id="GO:0005886">
    <property type="term" value="C:plasma membrane"/>
    <property type="evidence" value="ECO:0007669"/>
    <property type="project" value="UniProtKB-SubCell"/>
</dbReference>
<dbReference type="GO" id="GO:0090529">
    <property type="term" value="P:cell septum assembly"/>
    <property type="evidence" value="ECO:0007669"/>
    <property type="project" value="InterPro"/>
</dbReference>
<evidence type="ECO:0000256" key="4">
    <source>
        <dbReference type="ARBA" id="ARBA00022618"/>
    </source>
</evidence>
<dbReference type="Pfam" id="PF08478">
    <property type="entry name" value="POTRA_1"/>
    <property type="match status" value="1"/>
</dbReference>
<dbReference type="PANTHER" id="PTHR35851:SF1">
    <property type="entry name" value="CELL DIVISION PROTEIN FTSQ"/>
    <property type="match status" value="1"/>
</dbReference>
<keyword evidence="4 9" id="KW-0132">Cell division</keyword>